<accession>A0A0K0F245</accession>
<dbReference type="GO" id="GO:0000785">
    <property type="term" value="C:chromatin"/>
    <property type="evidence" value="ECO:0007669"/>
    <property type="project" value="TreeGrafter"/>
</dbReference>
<feature type="region of interest" description="Disordered" evidence="5">
    <location>
        <begin position="488"/>
        <end position="522"/>
    </location>
</feature>
<dbReference type="PROSITE" id="PS51044">
    <property type="entry name" value="ZF_SP_RING"/>
    <property type="match status" value="1"/>
</dbReference>
<keyword evidence="1" id="KW-0479">Metal-binding</keyword>
<feature type="domain" description="SP-RING-type" evidence="6">
    <location>
        <begin position="289"/>
        <end position="370"/>
    </location>
</feature>
<evidence type="ECO:0000256" key="3">
    <source>
        <dbReference type="ARBA" id="ARBA00022833"/>
    </source>
</evidence>
<evidence type="ECO:0000256" key="2">
    <source>
        <dbReference type="ARBA" id="ARBA00022771"/>
    </source>
</evidence>
<dbReference type="InterPro" id="IPR004181">
    <property type="entry name" value="Znf_MIZ"/>
</dbReference>
<sequence length="625" mass="70415">MSSKPYLVKCKELILYKFNLDDLKHCLFLLSCPTSGNKEALHRRLKQVLENERTQQKAIQVILERSVGRNYCSSDVMKILPESLPVSKNNKVGNGDVVIETDITMKQLYFHKNVKNLSGWRVISSRDMSAPLSFDLKLPNEIRHSILTSMDSQQSRDCLMLRCAKISDKINLPYKDSYPLGMRVFINSWEFTDLLPREIAYSSVDEKHRLNKPTNLNKALLKLSEIGRDKERLRIEIRFDKVPNAGSTFAFAVFSSSHKTVEELLIETTNKTKTTVEEFGGDLEKCLSGGDGLILESIKISLNSSVSLERIRIPFRGKNCSHIFPDDLETYFRSNENTETWLCKNCKSPCTPDDIKIDEFFTKVLKNHPNVEEVELFPGAEYKISGYKEKLNINNTKMIKGGISNDDNAIVLESDGETDDSFLDSLSSVDSSGGGNKGRQLPETVNSNNCSDECIVLDDSFEDEPPVKLPKFGEIIINSVKTFCGNSDTAQSRKTTKRVNTTNADKTLNNDSLPSLPKPPSYSEVVSSLRESNFSSFTPTNVSISEFQQTSGFHQKSVDVIKNHVTKNCPVFLELIKGFVVNSNVHSLYTSLGSESLKSRKPRNISDELWEVLTMPEVQSLFSKK</sequence>
<evidence type="ECO:0000256" key="5">
    <source>
        <dbReference type="SAM" id="MobiDB-lite"/>
    </source>
</evidence>
<dbReference type="Pfam" id="PF02891">
    <property type="entry name" value="zf-MIZ"/>
    <property type="match status" value="1"/>
</dbReference>
<name>A0A0K0F245_STRVS</name>
<evidence type="ECO:0000313" key="8">
    <source>
        <dbReference type="WBParaSite" id="SVE_0287100.1"/>
    </source>
</evidence>
<keyword evidence="3" id="KW-0862">Zinc</keyword>
<dbReference type="Gene3D" id="3.30.40.10">
    <property type="entry name" value="Zinc/RING finger domain, C3HC4 (zinc finger)"/>
    <property type="match status" value="1"/>
</dbReference>
<keyword evidence="7" id="KW-1185">Reference proteome</keyword>
<dbReference type="GO" id="GO:0008270">
    <property type="term" value="F:zinc ion binding"/>
    <property type="evidence" value="ECO:0007669"/>
    <property type="project" value="UniProtKB-KW"/>
</dbReference>
<evidence type="ECO:0000256" key="4">
    <source>
        <dbReference type="PROSITE-ProRule" id="PRU00452"/>
    </source>
</evidence>
<dbReference type="GO" id="GO:0061665">
    <property type="term" value="F:SUMO ligase activity"/>
    <property type="evidence" value="ECO:0007669"/>
    <property type="project" value="TreeGrafter"/>
</dbReference>
<dbReference type="PANTHER" id="PTHR10782">
    <property type="entry name" value="ZINC FINGER MIZ DOMAIN-CONTAINING PROTEIN"/>
    <property type="match status" value="1"/>
</dbReference>
<protein>
    <submittedName>
        <fullName evidence="8">SP-RING-type domain-containing protein</fullName>
    </submittedName>
</protein>
<dbReference type="Proteomes" id="UP000035680">
    <property type="component" value="Unassembled WGS sequence"/>
</dbReference>
<evidence type="ECO:0000313" key="7">
    <source>
        <dbReference type="Proteomes" id="UP000035680"/>
    </source>
</evidence>
<evidence type="ECO:0000259" key="6">
    <source>
        <dbReference type="PROSITE" id="PS51044"/>
    </source>
</evidence>
<reference evidence="8" key="2">
    <citation type="submission" date="2015-08" db="UniProtKB">
        <authorList>
            <consortium name="WormBaseParasite"/>
        </authorList>
    </citation>
    <scope>IDENTIFICATION</scope>
</reference>
<feature type="compositionally biased region" description="Polar residues" evidence="5">
    <location>
        <begin position="488"/>
        <end position="511"/>
    </location>
</feature>
<dbReference type="PANTHER" id="PTHR10782:SF4">
    <property type="entry name" value="TONALLI, ISOFORM E"/>
    <property type="match status" value="1"/>
</dbReference>
<keyword evidence="2 4" id="KW-0863">Zinc-finger</keyword>
<dbReference type="GO" id="GO:0016925">
    <property type="term" value="P:protein sumoylation"/>
    <property type="evidence" value="ECO:0007669"/>
    <property type="project" value="TreeGrafter"/>
</dbReference>
<reference evidence="7" key="1">
    <citation type="submission" date="2014-07" db="EMBL/GenBank/DDBJ databases">
        <authorList>
            <person name="Martin A.A"/>
            <person name="De Silva N."/>
        </authorList>
    </citation>
    <scope>NUCLEOTIDE SEQUENCE</scope>
</reference>
<organism evidence="7 8">
    <name type="scientific">Strongyloides venezuelensis</name>
    <name type="common">Threadworm</name>
    <dbReference type="NCBI Taxonomy" id="75913"/>
    <lineage>
        <taxon>Eukaryota</taxon>
        <taxon>Metazoa</taxon>
        <taxon>Ecdysozoa</taxon>
        <taxon>Nematoda</taxon>
        <taxon>Chromadorea</taxon>
        <taxon>Rhabditida</taxon>
        <taxon>Tylenchina</taxon>
        <taxon>Panagrolaimomorpha</taxon>
        <taxon>Strongyloidoidea</taxon>
        <taxon>Strongyloididae</taxon>
        <taxon>Strongyloides</taxon>
    </lineage>
</organism>
<proteinExistence type="predicted"/>
<dbReference type="InterPro" id="IPR013083">
    <property type="entry name" value="Znf_RING/FYVE/PHD"/>
</dbReference>
<evidence type="ECO:0000256" key="1">
    <source>
        <dbReference type="ARBA" id="ARBA00022723"/>
    </source>
</evidence>
<feature type="region of interest" description="Disordered" evidence="5">
    <location>
        <begin position="422"/>
        <end position="445"/>
    </location>
</feature>
<dbReference type="WBParaSite" id="SVE_0287100.1">
    <property type="protein sequence ID" value="SVE_0287100.1"/>
    <property type="gene ID" value="SVE_0287100"/>
</dbReference>
<dbReference type="AlphaFoldDB" id="A0A0K0F245"/>
<dbReference type="STRING" id="75913.A0A0K0F245"/>